<protein>
    <recommendedName>
        <fullName evidence="4">Membrane-associated protein</fullName>
    </recommendedName>
</protein>
<name>F2UMK9_SALR5</name>
<dbReference type="SUPFAM" id="SSF82171">
    <property type="entry name" value="DPP6 N-terminal domain-like"/>
    <property type="match status" value="1"/>
</dbReference>
<dbReference type="AlphaFoldDB" id="F2UMK9"/>
<dbReference type="KEGG" id="sre:PTSG_09424"/>
<dbReference type="EMBL" id="GL832982">
    <property type="protein sequence ID" value="EGD78358.1"/>
    <property type="molecule type" value="Genomic_DNA"/>
</dbReference>
<dbReference type="GeneID" id="16070232"/>
<keyword evidence="3" id="KW-1185">Reference proteome</keyword>
<evidence type="ECO:0000256" key="1">
    <source>
        <dbReference type="SAM" id="SignalP"/>
    </source>
</evidence>
<gene>
    <name evidence="2" type="ORF">PTSG_09424</name>
</gene>
<feature type="chain" id="PRO_5003287822" description="Membrane-associated protein" evidence="1">
    <location>
        <begin position="23"/>
        <end position="474"/>
    </location>
</feature>
<dbReference type="InParanoid" id="F2UMK9"/>
<sequence length="474" mass="50653">MTTTSSPLVVLMLATAAGVVLAALVPAVHCIPDTPSAKLYADNDGNLLVTTYGLSGDVIVDGVPIKRKLSELEQMYNTLVEQVAGQTQSGTEGAGSTGSTNPGSAATCSGSYPAGAYCMFDTTALLLNNQLASRNPHMLTRLRHIAQSTATPTAYAFHQTGKNSFVNVVNNFTTIVYDRELHTLRPTLPPVFDSSAVELYQYQGPTVGHTQIVHTLDGRDLFLCLLRDEVSGTQRVKAFAVTEDSVDSTRLTLTEATDITAVGPTALWFVASPTHVVVPNTNSKVAIFTVDYEVTAPDDSFYFDFDTGNTPEEQGKVIVGSAILPTRVYVALAKNGKGSVRVFTLPSDGSNPELLNQKLTFDVGIRDIYTLGEDRLVVRLADDNSTNVVYDLSTNAFTNRGSFILPTDTTGTTNFDVNGCLALFSTPNDGLHLFNLTTAVPTNILTLPHPGGNPRVAATANGFAVTNSTHLLFY</sequence>
<evidence type="ECO:0000313" key="3">
    <source>
        <dbReference type="Proteomes" id="UP000007799"/>
    </source>
</evidence>
<proteinExistence type="predicted"/>
<organism evidence="2 3">
    <name type="scientific">Salpingoeca rosetta (strain ATCC 50818 / BSB-021)</name>
    <dbReference type="NCBI Taxonomy" id="946362"/>
    <lineage>
        <taxon>Eukaryota</taxon>
        <taxon>Choanoflagellata</taxon>
        <taxon>Craspedida</taxon>
        <taxon>Salpingoecidae</taxon>
        <taxon>Salpingoeca</taxon>
    </lineage>
</organism>
<reference evidence="2" key="1">
    <citation type="submission" date="2009-08" db="EMBL/GenBank/DDBJ databases">
        <title>Annotation of Salpingoeca rosetta.</title>
        <authorList>
            <consortium name="The Broad Institute Genome Sequencing Platform"/>
            <person name="Russ C."/>
            <person name="Cuomo C."/>
            <person name="Burger G."/>
            <person name="Gray M.W."/>
            <person name="Holland P.W.H."/>
            <person name="King N."/>
            <person name="Lang F.B.F."/>
            <person name="Roger A.J."/>
            <person name="Ruiz-Trillo I."/>
            <person name="Young S.K."/>
            <person name="Zeng Q."/>
            <person name="Gargeya S."/>
            <person name="Alvarado L."/>
            <person name="Berlin A."/>
            <person name="Chapman S.B."/>
            <person name="Chen Z."/>
            <person name="Freedman E."/>
            <person name="Gellesch M."/>
            <person name="Goldberg J."/>
            <person name="Griggs A."/>
            <person name="Gujja S."/>
            <person name="Heilman E."/>
            <person name="Heiman D."/>
            <person name="Howarth C."/>
            <person name="Mehta T."/>
            <person name="Neiman D."/>
            <person name="Pearson M."/>
            <person name="Roberts A."/>
            <person name="Saif S."/>
            <person name="Shea T."/>
            <person name="Shenoy N."/>
            <person name="Sisk P."/>
            <person name="Stolte C."/>
            <person name="Sykes S."/>
            <person name="White J."/>
            <person name="Yandava C."/>
            <person name="Haas B."/>
            <person name="Nusbaum C."/>
            <person name="Birren B."/>
        </authorList>
    </citation>
    <scope>NUCLEOTIDE SEQUENCE</scope>
    <source>
        <strain evidence="2">ATCC 50818</strain>
    </source>
</reference>
<evidence type="ECO:0008006" key="4">
    <source>
        <dbReference type="Google" id="ProtNLM"/>
    </source>
</evidence>
<evidence type="ECO:0000313" key="2">
    <source>
        <dbReference type="EMBL" id="EGD78358.1"/>
    </source>
</evidence>
<feature type="signal peptide" evidence="1">
    <location>
        <begin position="1"/>
        <end position="22"/>
    </location>
</feature>
<keyword evidence="1" id="KW-0732">Signal</keyword>
<accession>F2UMK9</accession>
<dbReference type="Proteomes" id="UP000007799">
    <property type="component" value="Unassembled WGS sequence"/>
</dbReference>
<dbReference type="RefSeq" id="XP_004989681.1">
    <property type="nucleotide sequence ID" value="XM_004989624.1"/>
</dbReference>